<feature type="modified residue" description="Pyruvic acid (Ser)" evidence="9">
    <location>
        <position position="24"/>
    </location>
</feature>
<comment type="cofactor">
    <cofactor evidence="9">
        <name>pyruvate</name>
        <dbReference type="ChEBI" id="CHEBI:15361"/>
    </cofactor>
    <text evidence="9">Binds 1 pyruvoyl group covalently per subunit.</text>
</comment>
<feature type="chain" id="PRO_5042652806" description="Aspartate 1-decarboxylase alpha chain" evidence="9">
    <location>
        <begin position="24"/>
        <end position="178"/>
    </location>
</feature>
<gene>
    <name evidence="9" type="primary">panD</name>
    <name evidence="10" type="ORF">NXC12_PD00462</name>
</gene>
<keyword evidence="6 9" id="KW-0456">Lyase</keyword>
<evidence type="ECO:0000256" key="8">
    <source>
        <dbReference type="ARBA" id="ARBA00023317"/>
    </source>
</evidence>
<organism evidence="10 11">
    <name type="scientific">Rhizobium etli</name>
    <dbReference type="NCBI Taxonomy" id="29449"/>
    <lineage>
        <taxon>Bacteria</taxon>
        <taxon>Pseudomonadati</taxon>
        <taxon>Pseudomonadota</taxon>
        <taxon>Alphaproteobacteria</taxon>
        <taxon>Hyphomicrobiales</taxon>
        <taxon>Rhizobiaceae</taxon>
        <taxon>Rhizobium/Agrobacterium group</taxon>
        <taxon>Rhizobium</taxon>
    </lineage>
</organism>
<keyword evidence="8 9" id="KW-0670">Pyruvate</keyword>
<feature type="binding site" evidence="9">
    <location>
        <begin position="72"/>
        <end position="74"/>
    </location>
    <ligand>
        <name>substrate</name>
    </ligand>
</feature>
<comment type="catalytic activity">
    <reaction evidence="9">
        <text>L-aspartate + H(+) = beta-alanine + CO2</text>
        <dbReference type="Rhea" id="RHEA:19497"/>
        <dbReference type="ChEBI" id="CHEBI:15378"/>
        <dbReference type="ChEBI" id="CHEBI:16526"/>
        <dbReference type="ChEBI" id="CHEBI:29991"/>
        <dbReference type="ChEBI" id="CHEBI:57966"/>
        <dbReference type="EC" id="4.1.1.11"/>
    </reaction>
</comment>
<evidence type="ECO:0000313" key="10">
    <source>
        <dbReference type="EMBL" id="ARQ13549.1"/>
    </source>
</evidence>
<comment type="pathway">
    <text evidence="9">Cofactor biosynthesis; (R)-pantothenate biosynthesis; beta-alanine from L-aspartate: step 1/1.</text>
</comment>
<dbReference type="CDD" id="cd06919">
    <property type="entry name" value="Asp_decarbox"/>
    <property type="match status" value="1"/>
</dbReference>
<keyword evidence="5 9" id="KW-0865">Zymogen</keyword>
<feature type="active site" description="Schiff-base intermediate with substrate; via pyruvic acid" evidence="9">
    <location>
        <position position="24"/>
    </location>
</feature>
<comment type="PTM">
    <text evidence="9">Is synthesized initially as an inactive proenzyme, which is activated by self-cleavage at a specific serine bond to produce a beta-subunit with a hydroxyl group at its C-terminus and an alpha-subunit with a pyruvoyl group at its N-terminus.</text>
</comment>
<dbReference type="PANTHER" id="PTHR21012:SF0">
    <property type="entry name" value="ASPARTATE 1-DECARBOXYLASE"/>
    <property type="match status" value="1"/>
</dbReference>
<comment type="similarity">
    <text evidence="9">Belongs to the PanD family.</text>
</comment>
<dbReference type="EC" id="4.1.1.11" evidence="9"/>
<keyword evidence="2 9" id="KW-0566">Pantothenate biosynthesis</keyword>
<feature type="binding site" evidence="9">
    <location>
        <position position="56"/>
    </location>
    <ligand>
        <name>substrate</name>
    </ligand>
</feature>
<keyword evidence="1 9" id="KW-0963">Cytoplasm</keyword>
<dbReference type="InterPro" id="IPR003190">
    <property type="entry name" value="Asp_decarbox"/>
</dbReference>
<feature type="chain" id="PRO_5042652807" description="Aspartate 1-decarboxylase beta chain" evidence="9">
    <location>
        <begin position="1"/>
        <end position="23"/>
    </location>
</feature>
<keyword evidence="4 9" id="KW-0068">Autocatalytic cleavage</keyword>
<comment type="subcellular location">
    <subcellularLocation>
        <location evidence="9">Cytoplasm</location>
    </subcellularLocation>
</comment>
<dbReference type="EMBL" id="CP020910">
    <property type="protein sequence ID" value="ARQ13549.1"/>
    <property type="molecule type" value="Genomic_DNA"/>
</dbReference>
<dbReference type="GO" id="GO:0015940">
    <property type="term" value="P:pantothenate biosynthetic process"/>
    <property type="evidence" value="ECO:0007669"/>
    <property type="project" value="UniProtKB-UniRule"/>
</dbReference>
<comment type="subunit">
    <text evidence="9">Heterooctamer of four alpha and four beta subunits.</text>
</comment>
<evidence type="ECO:0000256" key="5">
    <source>
        <dbReference type="ARBA" id="ARBA00023145"/>
    </source>
</evidence>
<evidence type="ECO:0000256" key="4">
    <source>
        <dbReference type="ARBA" id="ARBA00022813"/>
    </source>
</evidence>
<dbReference type="RefSeq" id="WP_086083956.1">
    <property type="nucleotide sequence ID" value="NZ_CP020910.1"/>
</dbReference>
<evidence type="ECO:0000256" key="6">
    <source>
        <dbReference type="ARBA" id="ARBA00023239"/>
    </source>
</evidence>
<comment type="function">
    <text evidence="9">Catalyzes the pyruvoyl-dependent decarboxylation of aspartate to produce beta-alanine.</text>
</comment>
<dbReference type="InterPro" id="IPR009010">
    <property type="entry name" value="Asp_de-COase-like_dom_sf"/>
</dbReference>
<sequence>MEKYVSAKLHGIRVTDAKLNYHGSITIDAEFCRAVGFKPLEYADIWNKMSGARISTYVLYGEAGSRCCIVNGAAARTCQQGDEIIIASSMFCEIDDIIDHKPRVLVFGPGNEIIDRITYEVFRRPDGALDLAVKTETLESEYGFPASLTQRRLKLRSRLAARFCPLRLSVEASAGDFL</sequence>
<protein>
    <recommendedName>
        <fullName evidence="9">Aspartate 1-decarboxylase</fullName>
        <ecNumber evidence="9">4.1.1.11</ecNumber>
    </recommendedName>
    <alternativeName>
        <fullName evidence="9">Aspartate alpha-decarboxylase</fullName>
    </alternativeName>
    <component>
        <recommendedName>
            <fullName evidence="9">Aspartate 1-decarboxylase beta chain</fullName>
        </recommendedName>
    </component>
    <component>
        <recommendedName>
            <fullName evidence="9">Aspartate 1-decarboxylase alpha chain</fullName>
        </recommendedName>
    </component>
</protein>
<dbReference type="GO" id="GO:0004068">
    <property type="term" value="F:aspartate 1-decarboxylase activity"/>
    <property type="evidence" value="ECO:0007669"/>
    <property type="project" value="UniProtKB-UniRule"/>
</dbReference>
<keyword evidence="7 9" id="KW-0704">Schiff base</keyword>
<evidence type="ECO:0000313" key="11">
    <source>
        <dbReference type="Proteomes" id="UP000194159"/>
    </source>
</evidence>
<geneLocation type="plasmid" evidence="11">
    <name>pretnxc12d</name>
</geneLocation>
<dbReference type="PANTHER" id="PTHR21012">
    <property type="entry name" value="ASPARTATE 1-DECARBOXYLASE"/>
    <property type="match status" value="1"/>
</dbReference>
<dbReference type="Gene3D" id="2.40.40.20">
    <property type="match status" value="1"/>
</dbReference>
<dbReference type="Proteomes" id="UP000194159">
    <property type="component" value="Plasmid pRetNXC12d"/>
</dbReference>
<evidence type="ECO:0000256" key="2">
    <source>
        <dbReference type="ARBA" id="ARBA00022655"/>
    </source>
</evidence>
<keyword evidence="3 9" id="KW-0210">Decarboxylase</keyword>
<dbReference type="Pfam" id="PF02261">
    <property type="entry name" value="Asp_decarbox"/>
    <property type="match status" value="1"/>
</dbReference>
<dbReference type="NCBIfam" id="TIGR00223">
    <property type="entry name" value="panD"/>
    <property type="match status" value="1"/>
</dbReference>
<dbReference type="GO" id="GO:0005829">
    <property type="term" value="C:cytosol"/>
    <property type="evidence" value="ECO:0007669"/>
    <property type="project" value="TreeGrafter"/>
</dbReference>
<evidence type="ECO:0000256" key="1">
    <source>
        <dbReference type="ARBA" id="ARBA00022490"/>
    </source>
</evidence>
<evidence type="ECO:0000256" key="3">
    <source>
        <dbReference type="ARBA" id="ARBA00022793"/>
    </source>
</evidence>
<keyword evidence="10" id="KW-0614">Plasmid</keyword>
<evidence type="ECO:0000256" key="9">
    <source>
        <dbReference type="HAMAP-Rule" id="MF_00446"/>
    </source>
</evidence>
<proteinExistence type="inferred from homology"/>
<dbReference type="GO" id="GO:0006523">
    <property type="term" value="P:alanine biosynthetic process"/>
    <property type="evidence" value="ECO:0007669"/>
    <property type="project" value="InterPro"/>
</dbReference>
<feature type="active site" description="Proton donor" evidence="9">
    <location>
        <position position="57"/>
    </location>
</feature>
<dbReference type="HAMAP" id="MF_00446">
    <property type="entry name" value="PanD"/>
    <property type="match status" value="1"/>
</dbReference>
<dbReference type="AlphaFoldDB" id="A0AAN1BLP5"/>
<evidence type="ECO:0000256" key="7">
    <source>
        <dbReference type="ARBA" id="ARBA00023270"/>
    </source>
</evidence>
<accession>A0AAN1BLP5</accession>
<name>A0AAN1BLP5_RHIET</name>
<reference evidence="10 11" key="1">
    <citation type="submission" date="2017-04" db="EMBL/GenBank/DDBJ databases">
        <title>Complete genome sequences of Rhizobium genomic linages associated to common bean (phaseolus vulgaris).</title>
        <authorList>
            <person name="Santamaria R.I."/>
            <person name="Bustos P."/>
            <person name="Perez-Carrascal O."/>
            <person name="Martinez-Flores I."/>
            <person name="Juarez S."/>
            <person name="Lozano L."/>
            <person name="Miranda F."/>
            <person name="Vinuesa P."/>
            <person name="Martinez-Romero E."/>
            <person name="Cevallos M.A."/>
            <person name="Romero D."/>
            <person name="Davila G."/>
            <person name="Gonzalez V."/>
        </authorList>
    </citation>
    <scope>NUCLEOTIDE SEQUENCE [LARGE SCALE GENOMIC DNA]</scope>
    <source>
        <strain evidence="10 11">NXC12</strain>
        <plasmid evidence="11">pretnxc12d</plasmid>
    </source>
</reference>
<dbReference type="SUPFAM" id="SSF50692">
    <property type="entry name" value="ADC-like"/>
    <property type="match status" value="1"/>
</dbReference>